<keyword evidence="11" id="KW-1185">Reference proteome</keyword>
<name>A0A1R3HQE5_COCAP</name>
<protein>
    <submittedName>
        <fullName evidence="10">Vacuolar (H+)-ATPase G subunit</fullName>
    </submittedName>
</protein>
<dbReference type="FunFam" id="1.20.5.2950:FF:000001">
    <property type="entry name" value="V-type proton ATPase subunit G"/>
    <property type="match status" value="1"/>
</dbReference>
<dbReference type="PANTHER" id="PTHR12713">
    <property type="entry name" value="VACUOLAR ATP SYNTHASE SUBUNIT G"/>
    <property type="match status" value="1"/>
</dbReference>
<keyword evidence="6" id="KW-0175">Coiled coil</keyword>
<dbReference type="GO" id="GO:0016887">
    <property type="term" value="F:ATP hydrolysis activity"/>
    <property type="evidence" value="ECO:0007669"/>
    <property type="project" value="TreeGrafter"/>
</dbReference>
<keyword evidence="9" id="KW-0732">Signal</keyword>
<feature type="compositionally biased region" description="Low complexity" evidence="7">
    <location>
        <begin position="343"/>
        <end position="365"/>
    </location>
</feature>
<comment type="caution">
    <text evidence="10">The sequence shown here is derived from an EMBL/GenBank/DDBJ whole genome shotgun (WGS) entry which is preliminary data.</text>
</comment>
<dbReference type="OrthoDB" id="980895at2759"/>
<evidence type="ECO:0000256" key="6">
    <source>
        <dbReference type="SAM" id="Coils"/>
    </source>
</evidence>
<keyword evidence="3" id="KW-0813">Transport</keyword>
<dbReference type="Pfam" id="PF03179">
    <property type="entry name" value="V-ATPase_G"/>
    <property type="match status" value="1"/>
</dbReference>
<evidence type="ECO:0000256" key="7">
    <source>
        <dbReference type="SAM" id="MobiDB-lite"/>
    </source>
</evidence>
<dbReference type="AlphaFoldDB" id="A0A1R3HQE5"/>
<dbReference type="Gramene" id="OMO72504">
    <property type="protein sequence ID" value="OMO72504"/>
    <property type="gene ID" value="CCACVL1_17748"/>
</dbReference>
<keyword evidence="5" id="KW-0406">Ion transport</keyword>
<feature type="transmembrane region" description="Helical" evidence="8">
    <location>
        <begin position="420"/>
        <end position="441"/>
    </location>
</feature>
<comment type="function">
    <text evidence="1">Catalytic subunit of the peripheral V1 complex of vacuolar ATPase (V-ATPase). V-ATPase is responsible for acidifying a variety of intracellular compartments in eukaryotic cells.</text>
</comment>
<organism evidence="10 11">
    <name type="scientific">Corchorus capsularis</name>
    <name type="common">Jute</name>
    <dbReference type="NCBI Taxonomy" id="210143"/>
    <lineage>
        <taxon>Eukaryota</taxon>
        <taxon>Viridiplantae</taxon>
        <taxon>Streptophyta</taxon>
        <taxon>Embryophyta</taxon>
        <taxon>Tracheophyta</taxon>
        <taxon>Spermatophyta</taxon>
        <taxon>Magnoliopsida</taxon>
        <taxon>eudicotyledons</taxon>
        <taxon>Gunneridae</taxon>
        <taxon>Pentapetalae</taxon>
        <taxon>rosids</taxon>
        <taxon>malvids</taxon>
        <taxon>Malvales</taxon>
        <taxon>Malvaceae</taxon>
        <taxon>Grewioideae</taxon>
        <taxon>Apeibeae</taxon>
        <taxon>Corchorus</taxon>
    </lineage>
</organism>
<evidence type="ECO:0000256" key="4">
    <source>
        <dbReference type="ARBA" id="ARBA00022781"/>
    </source>
</evidence>
<keyword evidence="8" id="KW-1133">Transmembrane helix</keyword>
<dbReference type="Proteomes" id="UP000188268">
    <property type="component" value="Unassembled WGS sequence"/>
</dbReference>
<feature type="compositionally biased region" description="Low complexity" evidence="7">
    <location>
        <begin position="287"/>
        <end position="312"/>
    </location>
</feature>
<evidence type="ECO:0000313" key="10">
    <source>
        <dbReference type="EMBL" id="OMO72504.1"/>
    </source>
</evidence>
<evidence type="ECO:0000256" key="2">
    <source>
        <dbReference type="ARBA" id="ARBA00010066"/>
    </source>
</evidence>
<keyword evidence="8" id="KW-0812">Transmembrane</keyword>
<feature type="compositionally biased region" description="Acidic residues" evidence="7">
    <location>
        <begin position="405"/>
        <end position="415"/>
    </location>
</feature>
<proteinExistence type="inferred from homology"/>
<keyword evidence="4" id="KW-0375">Hydrogen ion transport</keyword>
<feature type="compositionally biased region" description="Low complexity" evidence="7">
    <location>
        <begin position="227"/>
        <end position="241"/>
    </location>
</feature>
<evidence type="ECO:0000256" key="8">
    <source>
        <dbReference type="SAM" id="Phobius"/>
    </source>
</evidence>
<comment type="similarity">
    <text evidence="2">Belongs to the V-ATPase G subunit family.</text>
</comment>
<gene>
    <name evidence="10" type="ORF">CCACVL1_17748</name>
</gene>
<dbReference type="PANTHER" id="PTHR12713:SF11">
    <property type="entry name" value="V-TYPE PROTON ATPASE SUBUNIT G"/>
    <property type="match status" value="1"/>
</dbReference>
<dbReference type="NCBIfam" id="TIGR01147">
    <property type="entry name" value="V_ATP_synt_G"/>
    <property type="match status" value="1"/>
</dbReference>
<feature type="compositionally biased region" description="Polar residues" evidence="7">
    <location>
        <begin position="313"/>
        <end position="334"/>
    </location>
</feature>
<feature type="coiled-coil region" evidence="6">
    <location>
        <begin position="488"/>
        <end position="522"/>
    </location>
</feature>
<dbReference type="GO" id="GO:0046961">
    <property type="term" value="F:proton-transporting ATPase activity, rotational mechanism"/>
    <property type="evidence" value="ECO:0007669"/>
    <property type="project" value="InterPro"/>
</dbReference>
<evidence type="ECO:0000256" key="3">
    <source>
        <dbReference type="ARBA" id="ARBA00022448"/>
    </source>
</evidence>
<dbReference type="EMBL" id="AWWV01011417">
    <property type="protein sequence ID" value="OMO72504.1"/>
    <property type="molecule type" value="Genomic_DNA"/>
</dbReference>
<dbReference type="Gene3D" id="1.20.5.2950">
    <property type="match status" value="1"/>
</dbReference>
<reference evidence="10 11" key="1">
    <citation type="submission" date="2013-09" db="EMBL/GenBank/DDBJ databases">
        <title>Corchorus capsularis genome sequencing.</title>
        <authorList>
            <person name="Alam M."/>
            <person name="Haque M.S."/>
            <person name="Islam M.S."/>
            <person name="Emdad E.M."/>
            <person name="Islam M.M."/>
            <person name="Ahmed B."/>
            <person name="Halim A."/>
            <person name="Hossen Q.M.M."/>
            <person name="Hossain M.Z."/>
            <person name="Ahmed R."/>
            <person name="Khan M.M."/>
            <person name="Islam R."/>
            <person name="Rashid M.M."/>
            <person name="Khan S.A."/>
            <person name="Rahman M.S."/>
            <person name="Alam M."/>
        </authorList>
    </citation>
    <scope>NUCLEOTIDE SEQUENCE [LARGE SCALE GENOMIC DNA]</scope>
    <source>
        <strain evidence="11">cv. CVL-1</strain>
        <tissue evidence="10">Whole seedling</tissue>
    </source>
</reference>
<dbReference type="InterPro" id="IPR005124">
    <property type="entry name" value="V-ATPase_G"/>
</dbReference>
<feature type="region of interest" description="Disordered" evidence="7">
    <location>
        <begin position="27"/>
        <end position="68"/>
    </location>
</feature>
<evidence type="ECO:0000256" key="1">
    <source>
        <dbReference type="ARBA" id="ARBA00003847"/>
    </source>
</evidence>
<evidence type="ECO:0000313" key="11">
    <source>
        <dbReference type="Proteomes" id="UP000188268"/>
    </source>
</evidence>
<feature type="signal peptide" evidence="9">
    <location>
        <begin position="1"/>
        <end position="26"/>
    </location>
</feature>
<accession>A0A1R3HQE5</accession>
<evidence type="ECO:0000256" key="5">
    <source>
        <dbReference type="ARBA" id="ARBA00023065"/>
    </source>
</evidence>
<feature type="compositionally biased region" description="Polar residues" evidence="7">
    <location>
        <begin position="264"/>
        <end position="286"/>
    </location>
</feature>
<feature type="chain" id="PRO_5012187404" evidence="9">
    <location>
        <begin position="27"/>
        <end position="573"/>
    </location>
</feature>
<dbReference type="STRING" id="210143.A0A1R3HQE5"/>
<feature type="compositionally biased region" description="Polar residues" evidence="7">
    <location>
        <begin position="27"/>
        <end position="37"/>
    </location>
</feature>
<keyword evidence="8" id="KW-0472">Membrane</keyword>
<evidence type="ECO:0000256" key="9">
    <source>
        <dbReference type="SAM" id="SignalP"/>
    </source>
</evidence>
<feature type="region of interest" description="Disordered" evidence="7">
    <location>
        <begin position="93"/>
        <end position="418"/>
    </location>
</feature>
<dbReference type="GO" id="GO:0000221">
    <property type="term" value="C:vacuolar proton-transporting V-type ATPase, V1 domain"/>
    <property type="evidence" value="ECO:0007669"/>
    <property type="project" value="TreeGrafter"/>
</dbReference>
<sequence>MAKEASKFCLSLFIILSLLANHGVSADTSKQSNNATAESKSKSKSPSPESLPVLPNPDTPTTEAEAEAEAEVLAPTLSVSPSANTSDIVETKSNETLSGDQENLPQEIASSPSVNDIPTALETNNNGDDETISTTSLPPSNVDNSILDTQEMDNNNLSQDNSSVSLSNTADPPAVSTTNETTTDPDFFQENNTSIPPSSSVDPETETKQDENNDLQENLPSSDETKNNNNVSVPSSSSSSPAPSPVFLEATPAAVDASDDGSFTEETQSPVSSVNAPAPETQLNDYTSLPTSSSLSPAPSSSEAVSVSFPESDTTQDTFPSANPPNEETQTQESVPELNDYTSLPKSASPAPSEAAAVSSFPESSDQPTIEEMTPSSTSNDGTDFGLFAPSSHTILPSNYRAEDEPVEPYEEEENSGNGVTGAVAGVLASVCIVGVAGFVYQKKKNDNIRAQYTCLAKRGGENMESSRGQGGIQQLLAAEQEAQHIVNAARNAKMARLKQAKEEAEKEIAEYRAQVEREFQRKVAESSGDSGANVKRLEQETDAKIHHLKTEAARISHDVVQMLLKHVTSVKN</sequence>
<feature type="compositionally biased region" description="Polar residues" evidence="7">
    <location>
        <begin position="94"/>
        <end position="202"/>
    </location>
</feature>